<evidence type="ECO:0000313" key="2">
    <source>
        <dbReference type="EMBL" id="MBC5683459.1"/>
    </source>
</evidence>
<proteinExistence type="predicted"/>
<sequence>MLDKKRIRLMVRMASYEKTNAKQDQKISSYYKKDYISLNTLITILWITIGYAIIVGLAAVCGMDILFENLTIVRMLILVGLVIVGYIIVLVIYGVCASSYYKSKHNRAKQRVKRYYRDMSKLENYGKKERRS</sequence>
<dbReference type="RefSeq" id="WP_118723558.1">
    <property type="nucleotide sequence ID" value="NZ_JACOPE010000001.1"/>
</dbReference>
<keyword evidence="1" id="KW-0472">Membrane</keyword>
<name>A0ABR7G7R4_9FIRM</name>
<organism evidence="2 3">
    <name type="scientific">Ruminococcus hominis</name>
    <dbReference type="NCBI Taxonomy" id="2763065"/>
    <lineage>
        <taxon>Bacteria</taxon>
        <taxon>Bacillati</taxon>
        <taxon>Bacillota</taxon>
        <taxon>Clostridia</taxon>
        <taxon>Eubacteriales</taxon>
        <taxon>Oscillospiraceae</taxon>
        <taxon>Ruminococcus</taxon>
    </lineage>
</organism>
<gene>
    <name evidence="2" type="ORF">H8S40_07740</name>
</gene>
<feature type="transmembrane region" description="Helical" evidence="1">
    <location>
        <begin position="72"/>
        <end position="101"/>
    </location>
</feature>
<accession>A0ABR7G7R4</accession>
<dbReference type="EMBL" id="JACOPE010000001">
    <property type="protein sequence ID" value="MBC5683459.1"/>
    <property type="molecule type" value="Genomic_DNA"/>
</dbReference>
<evidence type="ECO:0000313" key="3">
    <source>
        <dbReference type="Proteomes" id="UP000631576"/>
    </source>
</evidence>
<evidence type="ECO:0000256" key="1">
    <source>
        <dbReference type="SAM" id="Phobius"/>
    </source>
</evidence>
<keyword evidence="1" id="KW-0812">Transmembrane</keyword>
<feature type="transmembrane region" description="Helical" evidence="1">
    <location>
        <begin position="35"/>
        <end position="60"/>
    </location>
</feature>
<protein>
    <submittedName>
        <fullName evidence="2">Uncharacterized protein</fullName>
    </submittedName>
</protein>
<comment type="caution">
    <text evidence="2">The sequence shown here is derived from an EMBL/GenBank/DDBJ whole genome shotgun (WGS) entry which is preliminary data.</text>
</comment>
<reference evidence="2 3" key="1">
    <citation type="submission" date="2020-08" db="EMBL/GenBank/DDBJ databases">
        <title>Genome public.</title>
        <authorList>
            <person name="Liu C."/>
            <person name="Sun Q."/>
        </authorList>
    </citation>
    <scope>NUCLEOTIDE SEQUENCE [LARGE SCALE GENOMIC DNA]</scope>
    <source>
        <strain evidence="2 3">NSJ-13</strain>
    </source>
</reference>
<dbReference type="Proteomes" id="UP000631576">
    <property type="component" value="Unassembled WGS sequence"/>
</dbReference>
<keyword evidence="3" id="KW-1185">Reference proteome</keyword>
<keyword evidence="1" id="KW-1133">Transmembrane helix</keyword>